<comment type="subcellular location">
    <subcellularLocation>
        <location evidence="1">Cell outer membrane</location>
        <topology evidence="1">Multi-pass membrane protein</topology>
    </subcellularLocation>
</comment>
<keyword evidence="12" id="KW-0564">Palmitate</keyword>
<keyword evidence="15" id="KW-1133">Transmembrane helix</keyword>
<evidence type="ECO:0000256" key="6">
    <source>
        <dbReference type="ARBA" id="ARBA00022692"/>
    </source>
</evidence>
<evidence type="ECO:0000256" key="3">
    <source>
        <dbReference type="ARBA" id="ARBA00022448"/>
    </source>
</evidence>
<evidence type="ECO:0000256" key="7">
    <source>
        <dbReference type="ARBA" id="ARBA00022729"/>
    </source>
</evidence>
<organism evidence="18 19">
    <name type="scientific">Niabella ginsengisoli</name>
    <dbReference type="NCBI Taxonomy" id="522298"/>
    <lineage>
        <taxon>Bacteria</taxon>
        <taxon>Pseudomonadati</taxon>
        <taxon>Bacteroidota</taxon>
        <taxon>Chitinophagia</taxon>
        <taxon>Chitinophagales</taxon>
        <taxon>Chitinophagaceae</taxon>
        <taxon>Niabella</taxon>
    </lineage>
</organism>
<evidence type="ECO:0000259" key="17">
    <source>
        <dbReference type="Pfam" id="PF22461"/>
    </source>
</evidence>
<evidence type="ECO:0000256" key="15">
    <source>
        <dbReference type="SAM" id="Phobius"/>
    </source>
</evidence>
<dbReference type="InterPro" id="IPR003715">
    <property type="entry name" value="Poly_export_N"/>
</dbReference>
<name>A0ABS9SK21_9BACT</name>
<dbReference type="Gene3D" id="3.10.560.10">
    <property type="entry name" value="Outer membrane lipoprotein wza domain like"/>
    <property type="match status" value="1"/>
</dbReference>
<evidence type="ECO:0000259" key="16">
    <source>
        <dbReference type="Pfam" id="PF02563"/>
    </source>
</evidence>
<keyword evidence="3" id="KW-0813">Transport</keyword>
<dbReference type="InterPro" id="IPR049712">
    <property type="entry name" value="Poly_export"/>
</dbReference>
<evidence type="ECO:0000313" key="18">
    <source>
        <dbReference type="EMBL" id="MCH5598718.1"/>
    </source>
</evidence>
<keyword evidence="7" id="KW-0732">Signal</keyword>
<evidence type="ECO:0000256" key="13">
    <source>
        <dbReference type="ARBA" id="ARBA00023237"/>
    </source>
</evidence>
<protein>
    <submittedName>
        <fullName evidence="18">Polysaccharide biosynthesis/export family protein</fullName>
    </submittedName>
</protein>
<keyword evidence="13" id="KW-0998">Cell outer membrane</keyword>
<keyword evidence="5" id="KW-0762">Sugar transport</keyword>
<evidence type="ECO:0000256" key="14">
    <source>
        <dbReference type="ARBA" id="ARBA00023288"/>
    </source>
</evidence>
<gene>
    <name evidence="18" type="ORF">MKP09_12765</name>
</gene>
<keyword evidence="6 15" id="KW-0812">Transmembrane</keyword>
<keyword evidence="14" id="KW-0449">Lipoprotein</keyword>
<comment type="caution">
    <text evidence="18">The sequence shown here is derived from an EMBL/GenBank/DDBJ whole genome shotgun (WGS) entry which is preliminary data.</text>
</comment>
<feature type="domain" description="SLBB" evidence="17">
    <location>
        <begin position="98"/>
        <end position="177"/>
    </location>
</feature>
<dbReference type="PANTHER" id="PTHR33619">
    <property type="entry name" value="POLYSACCHARIDE EXPORT PROTEIN GFCE-RELATED"/>
    <property type="match status" value="1"/>
</dbReference>
<dbReference type="Pfam" id="PF22461">
    <property type="entry name" value="SLBB_2"/>
    <property type="match status" value="1"/>
</dbReference>
<reference evidence="18 19" key="1">
    <citation type="submission" date="2022-02" db="EMBL/GenBank/DDBJ databases">
        <authorList>
            <person name="Min J."/>
        </authorList>
    </citation>
    <scope>NUCLEOTIDE SEQUENCE [LARGE SCALE GENOMIC DNA]</scope>
    <source>
        <strain evidence="18 19">GR10-1</strain>
    </source>
</reference>
<keyword evidence="10" id="KW-0626">Porin</keyword>
<keyword evidence="9" id="KW-0406">Ion transport</keyword>
<comment type="similarity">
    <text evidence="2">Belongs to the BexD/CtrA/VexA family.</text>
</comment>
<evidence type="ECO:0000256" key="1">
    <source>
        <dbReference type="ARBA" id="ARBA00004571"/>
    </source>
</evidence>
<evidence type="ECO:0000256" key="5">
    <source>
        <dbReference type="ARBA" id="ARBA00022597"/>
    </source>
</evidence>
<keyword evidence="19" id="KW-1185">Reference proteome</keyword>
<evidence type="ECO:0000313" key="19">
    <source>
        <dbReference type="Proteomes" id="UP001202248"/>
    </source>
</evidence>
<evidence type="ECO:0000256" key="11">
    <source>
        <dbReference type="ARBA" id="ARBA00023136"/>
    </source>
</evidence>
<dbReference type="EMBL" id="JAKWBL010000002">
    <property type="protein sequence ID" value="MCH5598718.1"/>
    <property type="molecule type" value="Genomic_DNA"/>
</dbReference>
<dbReference type="Pfam" id="PF02563">
    <property type="entry name" value="Poly_export"/>
    <property type="match status" value="1"/>
</dbReference>
<evidence type="ECO:0000256" key="2">
    <source>
        <dbReference type="ARBA" id="ARBA00009450"/>
    </source>
</evidence>
<dbReference type="InterPro" id="IPR054765">
    <property type="entry name" value="SLBB_dom"/>
</dbReference>
<evidence type="ECO:0000256" key="4">
    <source>
        <dbReference type="ARBA" id="ARBA00022452"/>
    </source>
</evidence>
<keyword evidence="4" id="KW-1134">Transmembrane beta strand</keyword>
<evidence type="ECO:0000256" key="9">
    <source>
        <dbReference type="ARBA" id="ARBA00023065"/>
    </source>
</evidence>
<evidence type="ECO:0000256" key="8">
    <source>
        <dbReference type="ARBA" id="ARBA00023047"/>
    </source>
</evidence>
<sequence length="215" mass="23723">MTTLNPEYNQLFNSGAVSQSLITSQGANSGAINSVNSNNFDVTRNGFQVDENGAVNLPILGKQNLAGLTRKEAQDMLTTEVAKTAKDPIVNVKFLNYKVTVIGEVTRPGSFTIPDERVNVLEALGMAGDMTPFSVRDSVLVIREKDGVRSMQRINLNDKNVFNSPYFYLQQNDVVYVQPENKLKSRQAGGDNLRVWSMVLTGISVLSLALFRFIE</sequence>
<keyword evidence="8" id="KW-0625">Polysaccharide transport</keyword>
<proteinExistence type="inferred from homology"/>
<dbReference type="Proteomes" id="UP001202248">
    <property type="component" value="Unassembled WGS sequence"/>
</dbReference>
<feature type="domain" description="Polysaccharide export protein N-terminal" evidence="16">
    <location>
        <begin position="42"/>
        <end position="93"/>
    </location>
</feature>
<evidence type="ECO:0000256" key="10">
    <source>
        <dbReference type="ARBA" id="ARBA00023114"/>
    </source>
</evidence>
<evidence type="ECO:0000256" key="12">
    <source>
        <dbReference type="ARBA" id="ARBA00023139"/>
    </source>
</evidence>
<dbReference type="PANTHER" id="PTHR33619:SF3">
    <property type="entry name" value="POLYSACCHARIDE EXPORT PROTEIN GFCE-RELATED"/>
    <property type="match status" value="1"/>
</dbReference>
<accession>A0ABS9SK21</accession>
<feature type="transmembrane region" description="Helical" evidence="15">
    <location>
        <begin position="193"/>
        <end position="214"/>
    </location>
</feature>
<keyword evidence="11 15" id="KW-0472">Membrane</keyword>